<feature type="domain" description="Reverse transcriptase Ty1/copia-type" evidence="2">
    <location>
        <begin position="51"/>
        <end position="155"/>
    </location>
</feature>
<protein>
    <recommendedName>
        <fullName evidence="2">Reverse transcriptase Ty1/copia-type domain-containing protein</fullName>
    </recommendedName>
</protein>
<accession>A0A2I0KL66</accession>
<gene>
    <name evidence="3" type="ORF">CRG98_010361</name>
</gene>
<evidence type="ECO:0000313" key="3">
    <source>
        <dbReference type="EMBL" id="PKI69224.1"/>
    </source>
</evidence>
<dbReference type="Proteomes" id="UP000233551">
    <property type="component" value="Unassembled WGS sequence"/>
</dbReference>
<proteinExistence type="predicted"/>
<evidence type="ECO:0000256" key="1">
    <source>
        <dbReference type="SAM" id="SignalP"/>
    </source>
</evidence>
<dbReference type="InterPro" id="IPR013103">
    <property type="entry name" value="RVT_2"/>
</dbReference>
<dbReference type="STRING" id="22663.A0A2I0KL66"/>
<keyword evidence="4" id="KW-1185">Reference proteome</keyword>
<feature type="signal peptide" evidence="1">
    <location>
        <begin position="1"/>
        <end position="32"/>
    </location>
</feature>
<dbReference type="AlphaFoldDB" id="A0A2I0KL66"/>
<feature type="chain" id="PRO_5014176448" description="Reverse transcriptase Ty1/copia-type domain-containing protein" evidence="1">
    <location>
        <begin position="33"/>
        <end position="307"/>
    </location>
</feature>
<comment type="caution">
    <text evidence="3">The sequence shown here is derived from an EMBL/GenBank/DDBJ whole genome shotgun (WGS) entry which is preliminary data.</text>
</comment>
<organism evidence="3 4">
    <name type="scientific">Punica granatum</name>
    <name type="common">Pomegranate</name>
    <dbReference type="NCBI Taxonomy" id="22663"/>
    <lineage>
        <taxon>Eukaryota</taxon>
        <taxon>Viridiplantae</taxon>
        <taxon>Streptophyta</taxon>
        <taxon>Embryophyta</taxon>
        <taxon>Tracheophyta</taxon>
        <taxon>Spermatophyta</taxon>
        <taxon>Magnoliopsida</taxon>
        <taxon>eudicotyledons</taxon>
        <taxon>Gunneridae</taxon>
        <taxon>Pentapetalae</taxon>
        <taxon>rosids</taxon>
        <taxon>malvids</taxon>
        <taxon>Myrtales</taxon>
        <taxon>Lythraceae</taxon>
        <taxon>Punica</taxon>
    </lineage>
</organism>
<reference evidence="3 4" key="1">
    <citation type="submission" date="2017-11" db="EMBL/GenBank/DDBJ databases">
        <title>De-novo sequencing of pomegranate (Punica granatum L.) genome.</title>
        <authorList>
            <person name="Akparov Z."/>
            <person name="Amiraslanov A."/>
            <person name="Hajiyeva S."/>
            <person name="Abbasov M."/>
            <person name="Kaur K."/>
            <person name="Hamwieh A."/>
            <person name="Solovyev V."/>
            <person name="Salamov A."/>
            <person name="Braich B."/>
            <person name="Kosarev P."/>
            <person name="Mahmoud A."/>
            <person name="Hajiyev E."/>
            <person name="Babayeva S."/>
            <person name="Izzatullayeva V."/>
            <person name="Mammadov A."/>
            <person name="Mammadov A."/>
            <person name="Sharifova S."/>
            <person name="Ojaghi J."/>
            <person name="Eynullazada K."/>
            <person name="Bayramov B."/>
            <person name="Abdulazimova A."/>
            <person name="Shahmuradov I."/>
        </authorList>
    </citation>
    <scope>NUCLEOTIDE SEQUENCE [LARGE SCALE GENOMIC DNA]</scope>
    <source>
        <strain evidence="4">cv. AG2017</strain>
        <tissue evidence="3">Leaf</tissue>
    </source>
</reference>
<dbReference type="Pfam" id="PF07727">
    <property type="entry name" value="RVT_2"/>
    <property type="match status" value="1"/>
</dbReference>
<name>A0A2I0KL66_PUNGR</name>
<evidence type="ECO:0000313" key="4">
    <source>
        <dbReference type="Proteomes" id="UP000233551"/>
    </source>
</evidence>
<keyword evidence="1" id="KW-0732">Signal</keyword>
<evidence type="ECO:0000259" key="2">
    <source>
        <dbReference type="Pfam" id="PF07727"/>
    </source>
</evidence>
<dbReference type="EMBL" id="PGOL01000517">
    <property type="protein sequence ID" value="PKI69224.1"/>
    <property type="molecule type" value="Genomic_DNA"/>
</dbReference>
<sequence>MHSFMGISLRRFICLNLPASSKLLVLIMSVDSADLSTAQTSPPGRGSFRLNTYFQRLGFSDSKADPSLFILRGPNYLVYLLVYVDDIILTGTPGAPFHSIITALQREFATKDLGPLHFFLGMEARTDGTGLYLTQFKYIHDILAPTFMLECKPISFSISSGSRLSLHDGCLCTSRATHSHLKHLLRSQDDPCLRGEAILSPLNRLVSSRGVLEPFGSSLAPCFQQASSHFIDSFSSLRVRAPPYVARVAWAYREHSCVSRVWARFEAVQVGVHESSLGHSRAWRPFSRSFRGRLDPRRLKGSVDIGY</sequence>